<evidence type="ECO:0000313" key="6">
    <source>
        <dbReference type="EMBL" id="ORY15499.1"/>
    </source>
</evidence>
<evidence type="ECO:0000256" key="5">
    <source>
        <dbReference type="SAM" id="SignalP"/>
    </source>
</evidence>
<keyword evidence="1" id="KW-0880">Kelch repeat</keyword>
<dbReference type="InterPro" id="IPR011043">
    <property type="entry name" value="Gal_Oxase/kelch_b-propeller"/>
</dbReference>
<keyword evidence="7" id="KW-1185">Reference proteome</keyword>
<dbReference type="PANTHER" id="PTHR46228:SF2">
    <property type="entry name" value="KELCH REPEAT PROTEIN (AFU_ORTHOLOGUE AFUA_4G14350)"/>
    <property type="match status" value="1"/>
</dbReference>
<dbReference type="PANTHER" id="PTHR46228">
    <property type="entry name" value="KELCH DOMAIN-CONTAINING PROTEIN"/>
    <property type="match status" value="1"/>
</dbReference>
<gene>
    <name evidence="6" type="ORF">BCR34DRAFT_179054</name>
</gene>
<name>A0A1Y1ZZ15_9PLEO</name>
<dbReference type="Proteomes" id="UP000193144">
    <property type="component" value="Unassembled WGS sequence"/>
</dbReference>
<dbReference type="OrthoDB" id="10251809at2759"/>
<keyword evidence="4" id="KW-0472">Membrane</keyword>
<keyword evidence="2" id="KW-0677">Repeat</keyword>
<evidence type="ECO:0000313" key="7">
    <source>
        <dbReference type="Proteomes" id="UP000193144"/>
    </source>
</evidence>
<feature type="region of interest" description="Disordered" evidence="3">
    <location>
        <begin position="620"/>
        <end position="641"/>
    </location>
</feature>
<evidence type="ECO:0008006" key="8">
    <source>
        <dbReference type="Google" id="ProtNLM"/>
    </source>
</evidence>
<evidence type="ECO:0000256" key="2">
    <source>
        <dbReference type="ARBA" id="ARBA00022737"/>
    </source>
</evidence>
<keyword evidence="4" id="KW-0812">Transmembrane</keyword>
<keyword evidence="5" id="KW-0732">Signal</keyword>
<evidence type="ECO:0000256" key="3">
    <source>
        <dbReference type="SAM" id="MobiDB-lite"/>
    </source>
</evidence>
<organism evidence="6 7">
    <name type="scientific">Clohesyomyces aquaticus</name>
    <dbReference type="NCBI Taxonomy" id="1231657"/>
    <lineage>
        <taxon>Eukaryota</taxon>
        <taxon>Fungi</taxon>
        <taxon>Dikarya</taxon>
        <taxon>Ascomycota</taxon>
        <taxon>Pezizomycotina</taxon>
        <taxon>Dothideomycetes</taxon>
        <taxon>Pleosporomycetidae</taxon>
        <taxon>Pleosporales</taxon>
        <taxon>Lindgomycetaceae</taxon>
        <taxon>Clohesyomyces</taxon>
    </lineage>
</organism>
<reference evidence="6 7" key="1">
    <citation type="submission" date="2016-07" db="EMBL/GenBank/DDBJ databases">
        <title>Pervasive Adenine N6-methylation of Active Genes in Fungi.</title>
        <authorList>
            <consortium name="DOE Joint Genome Institute"/>
            <person name="Mondo S.J."/>
            <person name="Dannebaum R.O."/>
            <person name="Kuo R.C."/>
            <person name="Labutti K."/>
            <person name="Haridas S."/>
            <person name="Kuo A."/>
            <person name="Salamov A."/>
            <person name="Ahrendt S.R."/>
            <person name="Lipzen A."/>
            <person name="Sullivan W."/>
            <person name="Andreopoulos W.B."/>
            <person name="Clum A."/>
            <person name="Lindquist E."/>
            <person name="Daum C."/>
            <person name="Ramamoorthy G.K."/>
            <person name="Gryganskyi A."/>
            <person name="Culley D."/>
            <person name="Magnuson J.K."/>
            <person name="James T.Y."/>
            <person name="O'Malley M.A."/>
            <person name="Stajich J.E."/>
            <person name="Spatafora J.W."/>
            <person name="Visel A."/>
            <person name="Grigoriev I.V."/>
        </authorList>
    </citation>
    <scope>NUCLEOTIDE SEQUENCE [LARGE SCALE GENOMIC DNA]</scope>
    <source>
        <strain evidence="6 7">CBS 115471</strain>
    </source>
</reference>
<dbReference type="STRING" id="1231657.A0A1Y1ZZ15"/>
<feature type="signal peptide" evidence="5">
    <location>
        <begin position="1"/>
        <end position="23"/>
    </location>
</feature>
<dbReference type="Gene3D" id="2.120.10.80">
    <property type="entry name" value="Kelch-type beta propeller"/>
    <property type="match status" value="1"/>
</dbReference>
<dbReference type="EMBL" id="MCFA01000025">
    <property type="protein sequence ID" value="ORY15499.1"/>
    <property type="molecule type" value="Genomic_DNA"/>
</dbReference>
<dbReference type="InterPro" id="IPR015915">
    <property type="entry name" value="Kelch-typ_b-propeller"/>
</dbReference>
<feature type="chain" id="PRO_5013254381" description="Cell wall anchored protein" evidence="5">
    <location>
        <begin position="24"/>
        <end position="641"/>
    </location>
</feature>
<dbReference type="SUPFAM" id="SSF50965">
    <property type="entry name" value="Galactose oxidase, central domain"/>
    <property type="match status" value="1"/>
</dbReference>
<dbReference type="AlphaFoldDB" id="A0A1Y1ZZ15"/>
<feature type="transmembrane region" description="Helical" evidence="4">
    <location>
        <begin position="505"/>
        <end position="529"/>
    </location>
</feature>
<comment type="caution">
    <text evidence="6">The sequence shown here is derived from an EMBL/GenBank/DDBJ whole genome shotgun (WGS) entry which is preliminary data.</text>
</comment>
<evidence type="ECO:0000256" key="1">
    <source>
        <dbReference type="ARBA" id="ARBA00022441"/>
    </source>
</evidence>
<accession>A0A1Y1ZZ15</accession>
<keyword evidence="4" id="KW-1133">Transmembrane helix</keyword>
<sequence length="641" mass="70563">MASVTIGARLLALQLLLATLTAAAIPAVWQPYDVVTYFCQRWYHQTVVKDGTLYIHGGIETFNEPGHPSNWTNNTLGYNQFLLQVDLTTSWDWKGNLTYVALELSPNPQTGSSARASVRGAMYQGPANDSKVYIYGGTQYRGNESFPNANANYYLVHYSDQYPLWSFENDTQVWGQYDVKQSWTPSYGAATEAPDQGLAFYLNGRTDNGTSSSTLHDGDVQTTLDGMIVLDLVQHSSRNLSTAGIKNYQPRVGGAMQYAPGVGENGVLVALSGQVFDGIKATNTNSKGRLLTFDTVDVFDIGSYLKDPSKNGTWYSQPTSGDIPPPRVDFCSIIVSAPDNSSHNIFVYGGRDPTAKNETIYYDDIAILSLPSFTWISYYNGKSPRWGHTCHKVGNRQMLTIGGHNKYDNICDWEKKSVAILDLPSAEWGSLYNAFDDQYILSDVIIAKIGGTPNGNATHKVPEKGWASEEFRKIMSTNRIYSNDPVNNTFAADPKDSGLDGRTKLATIAGASIAAFVLIACLCFLTWIYRRHRKVVGDIISSPGSSMVETEGRSKYELFHKPRFEATGTEMRHELPNNGVAAEADPFSSVTYAVELPTNIHDGGRWGIPGVPIIRTPTPAMLRRDSSMADSPDTPQKDNMV</sequence>
<evidence type="ECO:0000256" key="4">
    <source>
        <dbReference type="SAM" id="Phobius"/>
    </source>
</evidence>
<protein>
    <recommendedName>
        <fullName evidence="8">Cell wall anchored protein</fullName>
    </recommendedName>
</protein>
<proteinExistence type="predicted"/>